<dbReference type="InterPro" id="IPR021720">
    <property type="entry name" value="Malectin_dom"/>
</dbReference>
<comment type="similarity">
    <text evidence="2">Belongs to the malectin family.</text>
</comment>
<gene>
    <name evidence="11" type="ORF">SMRZ_LOCUS11438</name>
</gene>
<dbReference type="Gene3D" id="2.60.120.430">
    <property type="entry name" value="Galactose-binding lectin"/>
    <property type="match status" value="1"/>
</dbReference>
<dbReference type="GO" id="GO:0030246">
    <property type="term" value="F:carbohydrate binding"/>
    <property type="evidence" value="ECO:0007669"/>
    <property type="project" value="InterPro"/>
</dbReference>
<keyword evidence="6" id="KW-1133">Transmembrane helix</keyword>
<evidence type="ECO:0000256" key="7">
    <source>
        <dbReference type="ARBA" id="ARBA00023136"/>
    </source>
</evidence>
<evidence type="ECO:0000256" key="5">
    <source>
        <dbReference type="ARBA" id="ARBA00022824"/>
    </source>
</evidence>
<dbReference type="GO" id="GO:0005789">
    <property type="term" value="C:endoplasmic reticulum membrane"/>
    <property type="evidence" value="ECO:0007669"/>
    <property type="project" value="UniProtKB-SubCell"/>
</dbReference>
<keyword evidence="3" id="KW-0812">Transmembrane</keyword>
<sequence>PSADHIIYQTERYHNEDFSYPIPITSDGEYILTLKFSEVWFTERYQKPFRLIKEIVIKESSVIKSRKITTLICSRSRRLER</sequence>
<feature type="non-terminal residue" evidence="11">
    <location>
        <position position="1"/>
    </location>
</feature>
<keyword evidence="9" id="KW-0119">Carbohydrate metabolism</keyword>
<dbReference type="InterPro" id="IPR039155">
    <property type="entry name" value="MLEC"/>
</dbReference>
<keyword evidence="4" id="KW-0732">Signal</keyword>
<dbReference type="STRING" id="48269.A0A183M5W3"/>
<dbReference type="Pfam" id="PF11721">
    <property type="entry name" value="Malectin"/>
    <property type="match status" value="1"/>
</dbReference>
<evidence type="ECO:0000256" key="6">
    <source>
        <dbReference type="ARBA" id="ARBA00022989"/>
    </source>
</evidence>
<keyword evidence="8" id="KW-0325">Glycoprotein</keyword>
<evidence type="ECO:0000313" key="12">
    <source>
        <dbReference type="Proteomes" id="UP000277204"/>
    </source>
</evidence>
<evidence type="ECO:0000256" key="3">
    <source>
        <dbReference type="ARBA" id="ARBA00022692"/>
    </source>
</evidence>
<evidence type="ECO:0000256" key="4">
    <source>
        <dbReference type="ARBA" id="ARBA00022729"/>
    </source>
</evidence>
<keyword evidence="12" id="KW-1185">Reference proteome</keyword>
<reference evidence="11 12" key="1">
    <citation type="submission" date="2018-11" db="EMBL/GenBank/DDBJ databases">
        <authorList>
            <consortium name="Pathogen Informatics"/>
        </authorList>
    </citation>
    <scope>NUCLEOTIDE SEQUENCE [LARGE SCALE GENOMIC DNA]</scope>
    <source>
        <strain evidence="11 12">Zambia</strain>
    </source>
</reference>
<dbReference type="AlphaFoldDB" id="A0A183M5W3"/>
<protein>
    <recommendedName>
        <fullName evidence="10">Malectin domain-containing protein</fullName>
    </recommendedName>
</protein>
<evidence type="ECO:0000256" key="9">
    <source>
        <dbReference type="ARBA" id="ARBA00023277"/>
    </source>
</evidence>
<dbReference type="EMBL" id="UZAI01006419">
    <property type="protein sequence ID" value="VDO95321.1"/>
    <property type="molecule type" value="Genomic_DNA"/>
</dbReference>
<evidence type="ECO:0000259" key="10">
    <source>
        <dbReference type="Pfam" id="PF11721"/>
    </source>
</evidence>
<keyword evidence="5" id="KW-0256">Endoplasmic reticulum</keyword>
<evidence type="ECO:0000256" key="2">
    <source>
        <dbReference type="ARBA" id="ARBA00009141"/>
    </source>
</evidence>
<accession>A0A183M5W3</accession>
<keyword evidence="7" id="KW-0472">Membrane</keyword>
<name>A0A183M5W3_9TREM</name>
<evidence type="ECO:0000256" key="8">
    <source>
        <dbReference type="ARBA" id="ARBA00023180"/>
    </source>
</evidence>
<dbReference type="PANTHER" id="PTHR13460">
    <property type="match status" value="1"/>
</dbReference>
<organism evidence="11 12">
    <name type="scientific">Schistosoma margrebowiei</name>
    <dbReference type="NCBI Taxonomy" id="48269"/>
    <lineage>
        <taxon>Eukaryota</taxon>
        <taxon>Metazoa</taxon>
        <taxon>Spiralia</taxon>
        <taxon>Lophotrochozoa</taxon>
        <taxon>Platyhelminthes</taxon>
        <taxon>Trematoda</taxon>
        <taxon>Digenea</taxon>
        <taxon>Strigeidida</taxon>
        <taxon>Schistosomatoidea</taxon>
        <taxon>Schistosomatidae</taxon>
        <taxon>Schistosoma</taxon>
    </lineage>
</organism>
<dbReference type="Proteomes" id="UP000277204">
    <property type="component" value="Unassembled WGS sequence"/>
</dbReference>
<dbReference type="PANTHER" id="PTHR13460:SF0">
    <property type="entry name" value="MALECTIN"/>
    <property type="match status" value="1"/>
</dbReference>
<feature type="domain" description="Malectin" evidence="10">
    <location>
        <begin position="3"/>
        <end position="63"/>
    </location>
</feature>
<evidence type="ECO:0000256" key="1">
    <source>
        <dbReference type="ARBA" id="ARBA00004115"/>
    </source>
</evidence>
<evidence type="ECO:0000313" key="11">
    <source>
        <dbReference type="EMBL" id="VDO95321.1"/>
    </source>
</evidence>
<proteinExistence type="inferred from homology"/>
<comment type="subcellular location">
    <subcellularLocation>
        <location evidence="1">Endoplasmic reticulum membrane</location>
        <topology evidence="1">Single-pass type I membrane protein</topology>
    </subcellularLocation>
</comment>